<reference evidence="4 5" key="1">
    <citation type="journal article" date="2018" name="Nat. Ecol. Evol.">
        <title>Pezizomycetes genomes reveal the molecular basis of ectomycorrhizal truffle lifestyle.</title>
        <authorList>
            <person name="Murat C."/>
            <person name="Payen T."/>
            <person name="Noel B."/>
            <person name="Kuo A."/>
            <person name="Morin E."/>
            <person name="Chen J."/>
            <person name="Kohler A."/>
            <person name="Krizsan K."/>
            <person name="Balestrini R."/>
            <person name="Da Silva C."/>
            <person name="Montanini B."/>
            <person name="Hainaut M."/>
            <person name="Levati E."/>
            <person name="Barry K.W."/>
            <person name="Belfiori B."/>
            <person name="Cichocki N."/>
            <person name="Clum A."/>
            <person name="Dockter R.B."/>
            <person name="Fauchery L."/>
            <person name="Guy J."/>
            <person name="Iotti M."/>
            <person name="Le Tacon F."/>
            <person name="Lindquist E.A."/>
            <person name="Lipzen A."/>
            <person name="Malagnac F."/>
            <person name="Mello A."/>
            <person name="Molinier V."/>
            <person name="Miyauchi S."/>
            <person name="Poulain J."/>
            <person name="Riccioni C."/>
            <person name="Rubini A."/>
            <person name="Sitrit Y."/>
            <person name="Splivallo R."/>
            <person name="Traeger S."/>
            <person name="Wang M."/>
            <person name="Zifcakova L."/>
            <person name="Wipf D."/>
            <person name="Zambonelli A."/>
            <person name="Paolocci F."/>
            <person name="Nowrousian M."/>
            <person name="Ottonello S."/>
            <person name="Baldrian P."/>
            <person name="Spatafora J.W."/>
            <person name="Henrissat B."/>
            <person name="Nagy L.G."/>
            <person name="Aury J.M."/>
            <person name="Wincker P."/>
            <person name="Grigoriev I.V."/>
            <person name="Bonfante P."/>
            <person name="Martin F.M."/>
        </authorList>
    </citation>
    <scope>NUCLEOTIDE SEQUENCE [LARGE SCALE GENOMIC DNA]</scope>
    <source>
        <strain evidence="4 5">120613-1</strain>
    </source>
</reference>
<sequence length="468" mass="52674">MSGKGLVIGSARMPGAGYTKETLKSPAEESYSQPSDTPSSSSSISEKTKPEVSVSLWPSSHRNLGLLEELIAENIEVKIWATALPALNKSMPPDRFPEYTDPKTNRYVYSPLDFWTSGFFPGTLYLLHQRSLRHPSTTKLHPARLFAAARWWAESLTTQASRTDSHDLGFMIQPSFQPHFELTGDKGSFETLVTAAKSLASRYDDRVGAIRSWDACKTGRYAFEDKTKDYLVIIDNMLNLDIMFYVASKTGDLTLSAIATQHAKTTLKHHVRDNWSTVHMVNFDQRTGAVKEKITNQGYWDDSTWSRGQAWGVLGFAQVYGWTKQKEFLDAAKKLARYFLGRLPEDGVPHWDFDAPRPTHRDTSAAMICASGLLEIYKHCENPLEKAEWLHAATWVVGSTLRLSLSPRAKFLVDGGVDAGEFDTILMNATINCHEHAQRRWADHGLVYADYYIVQVGNKFLDLGLLRR</sequence>
<dbReference type="GO" id="GO:0000272">
    <property type="term" value="P:polysaccharide catabolic process"/>
    <property type="evidence" value="ECO:0007669"/>
    <property type="project" value="TreeGrafter"/>
</dbReference>
<dbReference type="STRING" id="1336337.A0A3N4JQF5"/>
<proteinExistence type="inferred from homology"/>
<gene>
    <name evidence="4" type="ORF">L873DRAFT_1765750</name>
</gene>
<dbReference type="PANTHER" id="PTHR36845">
    <property type="entry name" value="HYDROLASE, PUTATIVE (AFU_ORTHOLOGUE AFUA_7G05090)-RELATED"/>
    <property type="match status" value="1"/>
</dbReference>
<dbReference type="SUPFAM" id="SSF48208">
    <property type="entry name" value="Six-hairpin glycosidases"/>
    <property type="match status" value="1"/>
</dbReference>
<keyword evidence="4" id="KW-0326">Glycosidase</keyword>
<dbReference type="OrthoDB" id="2317065at2759"/>
<feature type="compositionally biased region" description="Low complexity" evidence="3">
    <location>
        <begin position="30"/>
        <end position="45"/>
    </location>
</feature>
<dbReference type="InterPro" id="IPR012341">
    <property type="entry name" value="6hp_glycosidase-like_sf"/>
</dbReference>
<evidence type="ECO:0000256" key="2">
    <source>
        <dbReference type="ARBA" id="ARBA00038358"/>
    </source>
</evidence>
<feature type="region of interest" description="Disordered" evidence="3">
    <location>
        <begin position="1"/>
        <end position="47"/>
    </location>
</feature>
<evidence type="ECO:0000313" key="4">
    <source>
        <dbReference type="EMBL" id="RPB00513.1"/>
    </source>
</evidence>
<dbReference type="EMBL" id="ML120379">
    <property type="protein sequence ID" value="RPB00513.1"/>
    <property type="molecule type" value="Genomic_DNA"/>
</dbReference>
<accession>A0A3N4JQF5</accession>
<dbReference type="InterPro" id="IPR008928">
    <property type="entry name" value="6-hairpin_glycosidase_sf"/>
</dbReference>
<name>A0A3N4JQF5_9PEZI</name>
<evidence type="ECO:0000256" key="1">
    <source>
        <dbReference type="ARBA" id="ARBA00022801"/>
    </source>
</evidence>
<dbReference type="Gene3D" id="1.50.10.10">
    <property type="match status" value="1"/>
</dbReference>
<dbReference type="Proteomes" id="UP000276215">
    <property type="component" value="Unassembled WGS sequence"/>
</dbReference>
<organism evidence="4 5">
    <name type="scientific">Choiromyces venosus 120613-1</name>
    <dbReference type="NCBI Taxonomy" id="1336337"/>
    <lineage>
        <taxon>Eukaryota</taxon>
        <taxon>Fungi</taxon>
        <taxon>Dikarya</taxon>
        <taxon>Ascomycota</taxon>
        <taxon>Pezizomycotina</taxon>
        <taxon>Pezizomycetes</taxon>
        <taxon>Pezizales</taxon>
        <taxon>Tuberaceae</taxon>
        <taxon>Choiromyces</taxon>
    </lineage>
</organism>
<keyword evidence="1" id="KW-0378">Hydrolase</keyword>
<dbReference type="AlphaFoldDB" id="A0A3N4JQF5"/>
<dbReference type="GO" id="GO:0052757">
    <property type="term" value="F:chondroitin hydrolase activity"/>
    <property type="evidence" value="ECO:0007669"/>
    <property type="project" value="TreeGrafter"/>
</dbReference>
<evidence type="ECO:0000313" key="5">
    <source>
        <dbReference type="Proteomes" id="UP000276215"/>
    </source>
</evidence>
<evidence type="ECO:0000256" key="3">
    <source>
        <dbReference type="SAM" id="MobiDB-lite"/>
    </source>
</evidence>
<keyword evidence="5" id="KW-1185">Reference proteome</keyword>
<dbReference type="InterPro" id="IPR052369">
    <property type="entry name" value="UG_Glycosaminoglycan_Hydrolase"/>
</dbReference>
<comment type="similarity">
    <text evidence="2">Belongs to the glycosyl hydrolase 88 family.</text>
</comment>
<protein>
    <submittedName>
        <fullName evidence="4">Six-hairpin glycosidase</fullName>
    </submittedName>
</protein>
<dbReference type="PANTHER" id="PTHR36845:SF1">
    <property type="entry name" value="HYDROLASE, PUTATIVE (AFU_ORTHOLOGUE AFUA_7G05090)-RELATED"/>
    <property type="match status" value="1"/>
</dbReference>